<name>A0A7S3MM67_9SPIT</name>
<accession>A0A7S3MM67</accession>
<dbReference type="AlphaFoldDB" id="A0A7S3MM67"/>
<dbReference type="EMBL" id="HBIE01014776">
    <property type="protein sequence ID" value="CAE0309641.1"/>
    <property type="molecule type" value="Transcribed_RNA"/>
</dbReference>
<protein>
    <submittedName>
        <fullName evidence="1">Uncharacterized protein</fullName>
    </submittedName>
</protein>
<sequence>MEKTLGLDVTSRSIKGAFILSKMTVEKENEHGPKEYFQVKFVEFLEFIGRLAWFKFKDTDRHEVWSLHRKIMEVLKSIFKFINEQPVDPENADEMISDSDNEY</sequence>
<evidence type="ECO:0000313" key="1">
    <source>
        <dbReference type="EMBL" id="CAE0309641.1"/>
    </source>
</evidence>
<reference evidence="1" key="1">
    <citation type="submission" date="2021-01" db="EMBL/GenBank/DDBJ databases">
        <authorList>
            <person name="Corre E."/>
            <person name="Pelletier E."/>
            <person name="Niang G."/>
            <person name="Scheremetjew M."/>
            <person name="Finn R."/>
            <person name="Kale V."/>
            <person name="Holt S."/>
            <person name="Cochrane G."/>
            <person name="Meng A."/>
            <person name="Brown T."/>
            <person name="Cohen L."/>
        </authorList>
    </citation>
    <scope>NUCLEOTIDE SEQUENCE</scope>
    <source>
        <strain evidence="1">Fehren 1</strain>
    </source>
</reference>
<proteinExistence type="predicted"/>
<gene>
    <name evidence="1" type="ORF">FEHR0123_LOCUS4557</name>
</gene>
<organism evidence="1">
    <name type="scientific">Favella ehrenbergii</name>
    <dbReference type="NCBI Taxonomy" id="182087"/>
    <lineage>
        <taxon>Eukaryota</taxon>
        <taxon>Sar</taxon>
        <taxon>Alveolata</taxon>
        <taxon>Ciliophora</taxon>
        <taxon>Intramacronucleata</taxon>
        <taxon>Spirotrichea</taxon>
        <taxon>Choreotrichia</taxon>
        <taxon>Tintinnida</taxon>
        <taxon>Xystonellidae</taxon>
        <taxon>Favella</taxon>
    </lineage>
</organism>